<accession>A0A1S0UHZ3</accession>
<gene>
    <name evidence="2" type="ORF">LOAG_17626</name>
</gene>
<dbReference type="RefSeq" id="XP_020306063.1">
    <property type="nucleotide sequence ID" value="XM_020450288.1"/>
</dbReference>
<dbReference type="EMBL" id="JH712169">
    <property type="protein sequence ID" value="EJD75185.1"/>
    <property type="molecule type" value="Genomic_DNA"/>
</dbReference>
<dbReference type="GeneID" id="31251707"/>
<dbReference type="AlphaFoldDB" id="A0A1S0UHZ3"/>
<reference evidence="2" key="1">
    <citation type="submission" date="2012-04" db="EMBL/GenBank/DDBJ databases">
        <title>The Genome Sequence of Loa loa.</title>
        <authorList>
            <consortium name="The Broad Institute Genome Sequencing Platform"/>
            <consortium name="Broad Institute Genome Sequencing Center for Infectious Disease"/>
            <person name="Nutman T.B."/>
            <person name="Fink D.L."/>
            <person name="Russ C."/>
            <person name="Young S."/>
            <person name="Zeng Q."/>
            <person name="Gargeya S."/>
            <person name="Alvarado L."/>
            <person name="Berlin A."/>
            <person name="Chapman S.B."/>
            <person name="Chen Z."/>
            <person name="Freedman E."/>
            <person name="Gellesch M."/>
            <person name="Goldberg J."/>
            <person name="Griggs A."/>
            <person name="Gujja S."/>
            <person name="Heilman E.R."/>
            <person name="Heiman D."/>
            <person name="Howarth C."/>
            <person name="Mehta T."/>
            <person name="Neiman D."/>
            <person name="Pearson M."/>
            <person name="Roberts A."/>
            <person name="Saif S."/>
            <person name="Shea T."/>
            <person name="Shenoy N."/>
            <person name="Sisk P."/>
            <person name="Stolte C."/>
            <person name="Sykes S."/>
            <person name="White J."/>
            <person name="Yandava C."/>
            <person name="Haas B."/>
            <person name="Henn M.R."/>
            <person name="Nusbaum C."/>
            <person name="Birren B."/>
        </authorList>
    </citation>
    <scope>NUCLEOTIDE SEQUENCE [LARGE SCALE GENOMIC DNA]</scope>
</reference>
<sequence length="49" mass="5661">METVIVPDDNDNNEGHDNERDNNSFTDSMTKSWIMIMSNINLNDSETKQ</sequence>
<name>A0A1S0UHZ3_LOALO</name>
<proteinExistence type="predicted"/>
<dbReference type="KEGG" id="loa:LOAG_17626"/>
<feature type="region of interest" description="Disordered" evidence="1">
    <location>
        <begin position="1"/>
        <end position="29"/>
    </location>
</feature>
<organism evidence="2">
    <name type="scientific">Loa loa</name>
    <name type="common">Eye worm</name>
    <name type="synonym">Filaria loa</name>
    <dbReference type="NCBI Taxonomy" id="7209"/>
    <lineage>
        <taxon>Eukaryota</taxon>
        <taxon>Metazoa</taxon>
        <taxon>Ecdysozoa</taxon>
        <taxon>Nematoda</taxon>
        <taxon>Chromadorea</taxon>
        <taxon>Rhabditida</taxon>
        <taxon>Spirurina</taxon>
        <taxon>Spiruromorpha</taxon>
        <taxon>Filarioidea</taxon>
        <taxon>Onchocercidae</taxon>
        <taxon>Loa</taxon>
    </lineage>
</organism>
<dbReference type="InParanoid" id="A0A1S0UHZ3"/>
<evidence type="ECO:0000256" key="1">
    <source>
        <dbReference type="SAM" id="MobiDB-lite"/>
    </source>
</evidence>
<feature type="compositionally biased region" description="Basic and acidic residues" evidence="1">
    <location>
        <begin position="13"/>
        <end position="22"/>
    </location>
</feature>
<protein>
    <submittedName>
        <fullName evidence="2">Uncharacterized protein</fullName>
    </submittedName>
</protein>
<evidence type="ECO:0000313" key="2">
    <source>
        <dbReference type="EMBL" id="EJD75185.1"/>
    </source>
</evidence>
<dbReference type="CTD" id="31251707"/>